<dbReference type="Gene3D" id="1.10.287.10">
    <property type="entry name" value="S15/NS1, RNA-binding"/>
    <property type="match status" value="1"/>
</dbReference>
<dbReference type="SMART" id="SM01387">
    <property type="entry name" value="Ribosomal_S15"/>
    <property type="match status" value="1"/>
</dbReference>
<keyword evidence="6" id="KW-1185">Reference proteome</keyword>
<dbReference type="GO" id="GO:0003735">
    <property type="term" value="F:structural constituent of ribosome"/>
    <property type="evidence" value="ECO:0007669"/>
    <property type="project" value="InterPro"/>
</dbReference>
<dbReference type="PANTHER" id="PTHR23321:SF26">
    <property type="entry name" value="SMALL RIBOSOMAL SUBUNIT PROTEIN US15M"/>
    <property type="match status" value="1"/>
</dbReference>
<evidence type="ECO:0000256" key="3">
    <source>
        <dbReference type="ARBA" id="ARBA00023274"/>
    </source>
</evidence>
<name>A0AAN7WT19_9SACH</name>
<dbReference type="HAMAP" id="MF_01343_B">
    <property type="entry name" value="Ribosomal_uS15_B"/>
    <property type="match status" value="1"/>
</dbReference>
<keyword evidence="3 4" id="KW-0687">Ribonucleoprotein</keyword>
<evidence type="ECO:0000256" key="4">
    <source>
        <dbReference type="RuleBase" id="RU003919"/>
    </source>
</evidence>
<evidence type="ECO:0000256" key="2">
    <source>
        <dbReference type="ARBA" id="ARBA00022980"/>
    </source>
</evidence>
<comment type="caution">
    <text evidence="5">The sequence shown here is derived from an EMBL/GenBank/DDBJ whole genome shotgun (WGS) entry which is preliminary data.</text>
</comment>
<dbReference type="Pfam" id="PF00312">
    <property type="entry name" value="Ribosomal_S15"/>
    <property type="match status" value="1"/>
</dbReference>
<dbReference type="GO" id="GO:1990904">
    <property type="term" value="C:ribonucleoprotein complex"/>
    <property type="evidence" value="ECO:0007669"/>
    <property type="project" value="UniProtKB-KW"/>
</dbReference>
<sequence>MWLVLKYISKKPFISITKCVTVIRNASTLQSQKSKAERYMIAQKRRQKNEAIQAKLGAILDKVDPVFGRKETPFITRIMAEINEPEVLSHGYDSKEIEKLIAAVEPTERSQIELSGFNEETFPREDLQTIENRREVILRILSMKNADNKERVKMATKLAREEFQRFPGDTGSSEVQAACLTVRILNIAHHVQDHKKDYANTRKLRMLVQQRQSILKYLKRDNPQRYYWAIEKLGLDDAAVINEFSMDRKYMQEYKFFGDKTLDKNSKKV</sequence>
<dbReference type="GO" id="GO:0005737">
    <property type="term" value="C:cytoplasm"/>
    <property type="evidence" value="ECO:0007669"/>
    <property type="project" value="UniProtKB-ARBA"/>
</dbReference>
<dbReference type="PANTHER" id="PTHR23321">
    <property type="entry name" value="RIBOSOMAL PROTEIN S15, BACTERIAL AND ORGANELLAR"/>
    <property type="match status" value="1"/>
</dbReference>
<comment type="similarity">
    <text evidence="1 4">Belongs to the universal ribosomal protein uS15 family.</text>
</comment>
<dbReference type="InterPro" id="IPR009068">
    <property type="entry name" value="uS15_NS1_RNA-bd_sf"/>
</dbReference>
<evidence type="ECO:0000313" key="5">
    <source>
        <dbReference type="EMBL" id="KAK5782152.1"/>
    </source>
</evidence>
<dbReference type="GO" id="GO:0006412">
    <property type="term" value="P:translation"/>
    <property type="evidence" value="ECO:0007669"/>
    <property type="project" value="InterPro"/>
</dbReference>
<organism evidence="5 6">
    <name type="scientific">Arxiozyma heterogenica</name>
    <dbReference type="NCBI Taxonomy" id="278026"/>
    <lineage>
        <taxon>Eukaryota</taxon>
        <taxon>Fungi</taxon>
        <taxon>Dikarya</taxon>
        <taxon>Ascomycota</taxon>
        <taxon>Saccharomycotina</taxon>
        <taxon>Saccharomycetes</taxon>
        <taxon>Saccharomycetales</taxon>
        <taxon>Saccharomycetaceae</taxon>
        <taxon>Arxiozyma</taxon>
    </lineage>
</organism>
<dbReference type="CDD" id="cd00353">
    <property type="entry name" value="Ribosomal_S15p_S13e"/>
    <property type="match status" value="1"/>
</dbReference>
<dbReference type="PROSITE" id="PS00362">
    <property type="entry name" value="RIBOSOMAL_S15"/>
    <property type="match status" value="1"/>
</dbReference>
<keyword evidence="2 4" id="KW-0689">Ribosomal protein</keyword>
<dbReference type="Proteomes" id="UP001306508">
    <property type="component" value="Unassembled WGS sequence"/>
</dbReference>
<dbReference type="AlphaFoldDB" id="A0AAN7WT19"/>
<dbReference type="NCBIfam" id="TIGR00952">
    <property type="entry name" value="S15_bact"/>
    <property type="match status" value="1"/>
</dbReference>
<gene>
    <name evidence="5" type="ORF">RI543_000076</name>
</gene>
<proteinExistence type="inferred from homology"/>
<evidence type="ECO:0000313" key="6">
    <source>
        <dbReference type="Proteomes" id="UP001306508"/>
    </source>
</evidence>
<protein>
    <recommendedName>
        <fullName evidence="7">37S ribosomal protein S28, mitochondrial</fullName>
    </recommendedName>
</protein>
<dbReference type="EMBL" id="JAWIZZ010000006">
    <property type="protein sequence ID" value="KAK5782152.1"/>
    <property type="molecule type" value="Genomic_DNA"/>
</dbReference>
<dbReference type="SUPFAM" id="SSF47060">
    <property type="entry name" value="S15/NS1 RNA-binding domain"/>
    <property type="match status" value="1"/>
</dbReference>
<dbReference type="GO" id="GO:0005840">
    <property type="term" value="C:ribosome"/>
    <property type="evidence" value="ECO:0007669"/>
    <property type="project" value="UniProtKB-KW"/>
</dbReference>
<dbReference type="InterPro" id="IPR005290">
    <property type="entry name" value="Ribosomal_uS15_bac-type"/>
</dbReference>
<evidence type="ECO:0008006" key="7">
    <source>
        <dbReference type="Google" id="ProtNLM"/>
    </source>
</evidence>
<accession>A0AAN7WT19</accession>
<reference evidence="6" key="1">
    <citation type="submission" date="2023-07" db="EMBL/GenBank/DDBJ databases">
        <title>A draft genome of Kazachstania heterogenica Y-27499.</title>
        <authorList>
            <person name="Donic C."/>
            <person name="Kralova J.S."/>
            <person name="Fidel L."/>
            <person name="Ben-Dor S."/>
            <person name="Jung S."/>
        </authorList>
    </citation>
    <scope>NUCLEOTIDE SEQUENCE [LARGE SCALE GENOMIC DNA]</scope>
    <source>
        <strain evidence="6">Y27499</strain>
    </source>
</reference>
<dbReference type="InterPro" id="IPR000589">
    <property type="entry name" value="Ribosomal_uS15"/>
</dbReference>
<evidence type="ECO:0000256" key="1">
    <source>
        <dbReference type="ARBA" id="ARBA00008434"/>
    </source>
</evidence>